<evidence type="ECO:0000313" key="9">
    <source>
        <dbReference type="WBParaSite" id="ACRNAN_scaffold10751.g28342.t1"/>
    </source>
</evidence>
<comment type="similarity">
    <text evidence="5">Belongs to the DEAD box helicase family.</text>
</comment>
<dbReference type="GO" id="GO:0003724">
    <property type="term" value="F:RNA helicase activity"/>
    <property type="evidence" value="ECO:0007669"/>
    <property type="project" value="UniProtKB-EC"/>
</dbReference>
<dbReference type="PROSITE" id="PS51194">
    <property type="entry name" value="HELICASE_CTER"/>
    <property type="match status" value="1"/>
</dbReference>
<proteinExistence type="inferred from homology"/>
<name>A0A914CH11_9BILA</name>
<protein>
    <recommendedName>
        <fullName evidence="5">ATP-dependent RNA helicase</fullName>
        <ecNumber evidence="5">3.6.4.13</ecNumber>
    </recommendedName>
</protein>
<dbReference type="SUPFAM" id="SSF52540">
    <property type="entry name" value="P-loop containing nucleoside triphosphate hydrolases"/>
    <property type="match status" value="1"/>
</dbReference>
<feature type="domain" description="Helicase C-terminal" evidence="7">
    <location>
        <begin position="268"/>
        <end position="430"/>
    </location>
</feature>
<organism evidence="8 9">
    <name type="scientific">Acrobeloides nanus</name>
    <dbReference type="NCBI Taxonomy" id="290746"/>
    <lineage>
        <taxon>Eukaryota</taxon>
        <taxon>Metazoa</taxon>
        <taxon>Ecdysozoa</taxon>
        <taxon>Nematoda</taxon>
        <taxon>Chromadorea</taxon>
        <taxon>Rhabditida</taxon>
        <taxon>Tylenchina</taxon>
        <taxon>Cephalobomorpha</taxon>
        <taxon>Cephaloboidea</taxon>
        <taxon>Cephalobidae</taxon>
        <taxon>Acrobeloides</taxon>
    </lineage>
</organism>
<dbReference type="GO" id="GO:0005524">
    <property type="term" value="F:ATP binding"/>
    <property type="evidence" value="ECO:0007669"/>
    <property type="project" value="UniProtKB-UniRule"/>
</dbReference>
<keyword evidence="1 5" id="KW-0547">Nucleotide-binding</keyword>
<keyword evidence="4 5" id="KW-0694">RNA-binding</keyword>
<evidence type="ECO:0000313" key="8">
    <source>
        <dbReference type="Proteomes" id="UP000887540"/>
    </source>
</evidence>
<accession>A0A914CH11</accession>
<dbReference type="InterPro" id="IPR001650">
    <property type="entry name" value="Helicase_C-like"/>
</dbReference>
<keyword evidence="5" id="KW-0347">Helicase</keyword>
<feature type="domain" description="Helicase ATP-binding" evidence="6">
    <location>
        <begin position="69"/>
        <end position="255"/>
    </location>
</feature>
<evidence type="ECO:0000256" key="3">
    <source>
        <dbReference type="ARBA" id="ARBA00022840"/>
    </source>
</evidence>
<reference evidence="9" key="1">
    <citation type="submission" date="2022-11" db="UniProtKB">
        <authorList>
            <consortium name="WormBaseParasite"/>
        </authorList>
    </citation>
    <scope>IDENTIFICATION</scope>
</reference>
<dbReference type="Pfam" id="PF00271">
    <property type="entry name" value="Helicase_C"/>
    <property type="match status" value="1"/>
</dbReference>
<dbReference type="Pfam" id="PF00270">
    <property type="entry name" value="DEAD"/>
    <property type="match status" value="1"/>
</dbReference>
<evidence type="ECO:0000256" key="1">
    <source>
        <dbReference type="ARBA" id="ARBA00022741"/>
    </source>
</evidence>
<evidence type="ECO:0000256" key="4">
    <source>
        <dbReference type="ARBA" id="ARBA00022884"/>
    </source>
</evidence>
<dbReference type="SMART" id="SM00490">
    <property type="entry name" value="HELICc"/>
    <property type="match status" value="1"/>
</dbReference>
<dbReference type="Gene3D" id="3.40.50.300">
    <property type="entry name" value="P-loop containing nucleotide triphosphate hydrolases"/>
    <property type="match status" value="2"/>
</dbReference>
<keyword evidence="3 5" id="KW-0067">ATP-binding</keyword>
<dbReference type="PANTHER" id="PTHR24031">
    <property type="entry name" value="RNA HELICASE"/>
    <property type="match status" value="1"/>
</dbReference>
<dbReference type="InterPro" id="IPR027417">
    <property type="entry name" value="P-loop_NTPase"/>
</dbReference>
<dbReference type="CDD" id="cd18787">
    <property type="entry name" value="SF2_C_DEAD"/>
    <property type="match status" value="1"/>
</dbReference>
<comment type="function">
    <text evidence="5">RNA helicase.</text>
</comment>
<comment type="domain">
    <text evidence="5">The Q motif is unique to and characteristic of the DEAD box family of RNA helicases and controls ATP binding and hydrolysis.</text>
</comment>
<dbReference type="WBParaSite" id="ACRNAN_scaffold10751.g28342.t1">
    <property type="protein sequence ID" value="ACRNAN_scaffold10751.g28342.t1"/>
    <property type="gene ID" value="ACRNAN_scaffold10751.g28342"/>
</dbReference>
<keyword evidence="2 5" id="KW-0378">Hydrolase</keyword>
<comment type="catalytic activity">
    <reaction evidence="5">
        <text>ATP + H2O = ADP + phosphate + H(+)</text>
        <dbReference type="Rhea" id="RHEA:13065"/>
        <dbReference type="ChEBI" id="CHEBI:15377"/>
        <dbReference type="ChEBI" id="CHEBI:15378"/>
        <dbReference type="ChEBI" id="CHEBI:30616"/>
        <dbReference type="ChEBI" id="CHEBI:43474"/>
        <dbReference type="ChEBI" id="CHEBI:456216"/>
        <dbReference type="EC" id="3.6.4.13"/>
    </reaction>
</comment>
<sequence length="459" mass="51918">MPLFSQYWYNLHWKNEWFTIHRIQRSPASLPRDIEHIWEQFVNFLDYNILENIRRLGFRKPTSIQACLFDAFLMPYHLFMAAETGSGKTLAYAAPVLSEIIRMKNAGRNPKAIILVPSFLLHTQVTTMVKELVKNLDVGKEPYLKILSTIHGVNNINPEDFDILISTPGHATNLLKLISTPLDIPFVIIDEADTLLDDGFVEKMASFLSVVPIKYSSIEGTASNDKGARVIFCSATCPDGLQELAEGVVQADYLQLVKSDYLHKLLPNVKQTFIRVREQDKIPYLIDLIADDYESVNGRTLIFCKDNDTVTFVSEKLLGDHIPNKVLGRDHNIEGARLLVSTDNGSRGMDIPNLRHVINYDMPRDLADYIHRLGRVGRCSKSRVNSRVTTFFGAIRGSIGAQTRIVTAIERAARLDQPLDDVPANVKGKIKDQKLRKLERSGKSLDIDEEEHDETFDLA</sequence>
<dbReference type="GO" id="GO:0016787">
    <property type="term" value="F:hydrolase activity"/>
    <property type="evidence" value="ECO:0007669"/>
    <property type="project" value="UniProtKB-KW"/>
</dbReference>
<evidence type="ECO:0000259" key="7">
    <source>
        <dbReference type="PROSITE" id="PS51194"/>
    </source>
</evidence>
<dbReference type="InterPro" id="IPR011545">
    <property type="entry name" value="DEAD/DEAH_box_helicase_dom"/>
</dbReference>
<dbReference type="SMART" id="SM00487">
    <property type="entry name" value="DEXDc"/>
    <property type="match status" value="1"/>
</dbReference>
<keyword evidence="8" id="KW-1185">Reference proteome</keyword>
<dbReference type="Proteomes" id="UP000887540">
    <property type="component" value="Unplaced"/>
</dbReference>
<evidence type="ECO:0000256" key="5">
    <source>
        <dbReference type="RuleBase" id="RU365068"/>
    </source>
</evidence>
<dbReference type="AlphaFoldDB" id="A0A914CH11"/>
<dbReference type="InterPro" id="IPR014001">
    <property type="entry name" value="Helicase_ATP-bd"/>
</dbReference>
<dbReference type="GO" id="GO:0003723">
    <property type="term" value="F:RNA binding"/>
    <property type="evidence" value="ECO:0007669"/>
    <property type="project" value="UniProtKB-UniRule"/>
</dbReference>
<evidence type="ECO:0000259" key="6">
    <source>
        <dbReference type="PROSITE" id="PS51192"/>
    </source>
</evidence>
<dbReference type="PROSITE" id="PS51192">
    <property type="entry name" value="HELICASE_ATP_BIND_1"/>
    <property type="match status" value="1"/>
</dbReference>
<evidence type="ECO:0000256" key="2">
    <source>
        <dbReference type="ARBA" id="ARBA00022801"/>
    </source>
</evidence>
<dbReference type="EC" id="3.6.4.13" evidence="5"/>